<sequence>MARAPGGSVGPGGKTGVRIVVVGDRGTGKSSLICTAATEVFPGNVPPFLPPTRLPEDTYPDRVPITIIDTSSRVEESSKLGEELRRADAVVLTYACEHPETLDRPSTFWLPELRRLEACPHMRLCIDLQYFFYQYIRKIVLLDNFYQFCLSFPFLFQIPELAANLIPIPVKKCPDQSVELTNEAIHFIEGIFDLFDGDADGALRPMEIECDIVFATLLATSSGVTGAIGVMGKEGNLHVRWVKVCDVFGKFCDKVAVSLVLSLLGSLTFLLLASFAVIATNRRSR</sequence>
<proteinExistence type="predicted"/>
<evidence type="ECO:0000313" key="1">
    <source>
        <dbReference type="EMBL" id="KAI4311123.1"/>
    </source>
</evidence>
<keyword evidence="2" id="KW-1185">Reference proteome</keyword>
<accession>A0ACB9LJE3</accession>
<dbReference type="Proteomes" id="UP001057402">
    <property type="component" value="Chromosome 11"/>
</dbReference>
<organism evidence="1 2">
    <name type="scientific">Melastoma candidum</name>
    <dbReference type="NCBI Taxonomy" id="119954"/>
    <lineage>
        <taxon>Eukaryota</taxon>
        <taxon>Viridiplantae</taxon>
        <taxon>Streptophyta</taxon>
        <taxon>Embryophyta</taxon>
        <taxon>Tracheophyta</taxon>
        <taxon>Spermatophyta</taxon>
        <taxon>Magnoliopsida</taxon>
        <taxon>eudicotyledons</taxon>
        <taxon>Gunneridae</taxon>
        <taxon>Pentapetalae</taxon>
        <taxon>rosids</taxon>
        <taxon>malvids</taxon>
        <taxon>Myrtales</taxon>
        <taxon>Melastomataceae</taxon>
        <taxon>Melastomatoideae</taxon>
        <taxon>Melastomateae</taxon>
        <taxon>Melastoma</taxon>
    </lineage>
</organism>
<reference evidence="2" key="1">
    <citation type="journal article" date="2023" name="Front. Plant Sci.">
        <title>Chromosomal-level genome assembly of Melastoma candidum provides insights into trichome evolution.</title>
        <authorList>
            <person name="Zhong Y."/>
            <person name="Wu W."/>
            <person name="Sun C."/>
            <person name="Zou P."/>
            <person name="Liu Y."/>
            <person name="Dai S."/>
            <person name="Zhou R."/>
        </authorList>
    </citation>
    <scope>NUCLEOTIDE SEQUENCE [LARGE SCALE GENOMIC DNA]</scope>
</reference>
<name>A0ACB9LJE3_9MYRT</name>
<protein>
    <submittedName>
        <fullName evidence="1">Uncharacterized protein</fullName>
    </submittedName>
</protein>
<comment type="caution">
    <text evidence="1">The sequence shown here is derived from an EMBL/GenBank/DDBJ whole genome shotgun (WGS) entry which is preliminary data.</text>
</comment>
<dbReference type="EMBL" id="CM042890">
    <property type="protein sequence ID" value="KAI4311123.1"/>
    <property type="molecule type" value="Genomic_DNA"/>
</dbReference>
<gene>
    <name evidence="1" type="ORF">MLD38_036044</name>
</gene>
<evidence type="ECO:0000313" key="2">
    <source>
        <dbReference type="Proteomes" id="UP001057402"/>
    </source>
</evidence>